<keyword evidence="2" id="KW-1185">Reference proteome</keyword>
<reference evidence="1" key="1">
    <citation type="journal article" date="2022" name="bioRxiv">
        <title>Sequencing and chromosome-scale assembly of the giantPleurodeles waltlgenome.</title>
        <authorList>
            <person name="Brown T."/>
            <person name="Elewa A."/>
            <person name="Iarovenko S."/>
            <person name="Subramanian E."/>
            <person name="Araus A.J."/>
            <person name="Petzold A."/>
            <person name="Susuki M."/>
            <person name="Suzuki K.-i.T."/>
            <person name="Hayashi T."/>
            <person name="Toyoda A."/>
            <person name="Oliveira C."/>
            <person name="Osipova E."/>
            <person name="Leigh N.D."/>
            <person name="Simon A."/>
            <person name="Yun M.H."/>
        </authorList>
    </citation>
    <scope>NUCLEOTIDE SEQUENCE</scope>
    <source>
        <strain evidence="1">20211129_DDA</strain>
        <tissue evidence="1">Liver</tissue>
    </source>
</reference>
<dbReference type="EMBL" id="JANPWB010000016">
    <property type="protein sequence ID" value="KAJ1080086.1"/>
    <property type="molecule type" value="Genomic_DNA"/>
</dbReference>
<comment type="caution">
    <text evidence="1">The sequence shown here is derived from an EMBL/GenBank/DDBJ whole genome shotgun (WGS) entry which is preliminary data.</text>
</comment>
<sequence>MRIWPSPQLQNLTIIQVGVAQGLLRAQAQQWFSGGYISIVGSGRKENKETKGYKVVLRRIHPRRWIRTEGKERNQWIR</sequence>
<evidence type="ECO:0000313" key="1">
    <source>
        <dbReference type="EMBL" id="KAJ1080086.1"/>
    </source>
</evidence>
<accession>A0AAV7KLV9</accession>
<dbReference type="Proteomes" id="UP001066276">
    <property type="component" value="Chromosome 12"/>
</dbReference>
<dbReference type="AlphaFoldDB" id="A0AAV7KLV9"/>
<evidence type="ECO:0000313" key="2">
    <source>
        <dbReference type="Proteomes" id="UP001066276"/>
    </source>
</evidence>
<protein>
    <submittedName>
        <fullName evidence="1">Uncharacterized protein</fullName>
    </submittedName>
</protein>
<gene>
    <name evidence="1" type="ORF">NDU88_000307</name>
</gene>
<name>A0AAV7KLV9_PLEWA</name>
<organism evidence="1 2">
    <name type="scientific">Pleurodeles waltl</name>
    <name type="common">Iberian ribbed newt</name>
    <dbReference type="NCBI Taxonomy" id="8319"/>
    <lineage>
        <taxon>Eukaryota</taxon>
        <taxon>Metazoa</taxon>
        <taxon>Chordata</taxon>
        <taxon>Craniata</taxon>
        <taxon>Vertebrata</taxon>
        <taxon>Euteleostomi</taxon>
        <taxon>Amphibia</taxon>
        <taxon>Batrachia</taxon>
        <taxon>Caudata</taxon>
        <taxon>Salamandroidea</taxon>
        <taxon>Salamandridae</taxon>
        <taxon>Pleurodelinae</taxon>
        <taxon>Pleurodeles</taxon>
    </lineage>
</organism>
<proteinExistence type="predicted"/>